<evidence type="ECO:0000256" key="1">
    <source>
        <dbReference type="ARBA" id="ARBA00004442"/>
    </source>
</evidence>
<dbReference type="InterPro" id="IPR012944">
    <property type="entry name" value="SusD_RagB_dom"/>
</dbReference>
<feature type="signal peptide" evidence="6">
    <location>
        <begin position="1"/>
        <end position="31"/>
    </location>
</feature>
<evidence type="ECO:0000256" key="5">
    <source>
        <dbReference type="ARBA" id="ARBA00023237"/>
    </source>
</evidence>
<evidence type="ECO:0000256" key="3">
    <source>
        <dbReference type="ARBA" id="ARBA00022729"/>
    </source>
</evidence>
<evidence type="ECO:0000259" key="8">
    <source>
        <dbReference type="Pfam" id="PF14322"/>
    </source>
</evidence>
<feature type="domain" description="RagB/SusD" evidence="7">
    <location>
        <begin position="308"/>
        <end position="521"/>
    </location>
</feature>
<keyword evidence="3 6" id="KW-0732">Signal</keyword>
<reference evidence="9 10" key="1">
    <citation type="submission" date="2019-10" db="EMBL/GenBank/DDBJ databases">
        <title>Prolixibacter strains distinguished by the presence of nitrate reductase genes were adept at nitrate-dependent anaerobic corrosion of metallic iron and carbon steel.</title>
        <authorList>
            <person name="Iino T."/>
            <person name="Shono N."/>
            <person name="Ito K."/>
            <person name="Nakamura R."/>
            <person name="Sueoka K."/>
            <person name="Harayama S."/>
            <person name="Ohkuma M."/>
        </authorList>
    </citation>
    <scope>NUCLEOTIDE SEQUENCE [LARGE SCALE GENOMIC DNA]</scope>
    <source>
        <strain evidence="9 10">MIC1-1</strain>
    </source>
</reference>
<proteinExistence type="inferred from homology"/>
<gene>
    <name evidence="9" type="ORF">JCM18694_01100</name>
</gene>
<organism evidence="9 10">
    <name type="scientific">Prolixibacter denitrificans</name>
    <dbReference type="NCBI Taxonomy" id="1541063"/>
    <lineage>
        <taxon>Bacteria</taxon>
        <taxon>Pseudomonadati</taxon>
        <taxon>Bacteroidota</taxon>
        <taxon>Bacteroidia</taxon>
        <taxon>Marinilabiliales</taxon>
        <taxon>Prolixibacteraceae</taxon>
        <taxon>Prolixibacter</taxon>
    </lineage>
</organism>
<evidence type="ECO:0000313" key="9">
    <source>
        <dbReference type="EMBL" id="GET19864.1"/>
    </source>
</evidence>
<feature type="domain" description="SusD-like N-terminal" evidence="8">
    <location>
        <begin position="52"/>
        <end position="229"/>
    </location>
</feature>
<accession>A0ABQ0ZF65</accession>
<evidence type="ECO:0000259" key="7">
    <source>
        <dbReference type="Pfam" id="PF07980"/>
    </source>
</evidence>
<keyword evidence="5" id="KW-0998">Cell outer membrane</keyword>
<dbReference type="Gene3D" id="1.10.3780.10">
    <property type="entry name" value="SusD-like"/>
    <property type="match status" value="1"/>
</dbReference>
<comment type="caution">
    <text evidence="9">The sequence shown here is derived from an EMBL/GenBank/DDBJ whole genome shotgun (WGS) entry which is preliminary data.</text>
</comment>
<dbReference type="Gene3D" id="1.25.40.390">
    <property type="match status" value="1"/>
</dbReference>
<evidence type="ECO:0000256" key="6">
    <source>
        <dbReference type="SAM" id="SignalP"/>
    </source>
</evidence>
<dbReference type="EMBL" id="BLAU01000001">
    <property type="protein sequence ID" value="GET19864.1"/>
    <property type="molecule type" value="Genomic_DNA"/>
</dbReference>
<protein>
    <recommendedName>
        <fullName evidence="11">Outer membrane starch-binding protein</fullName>
    </recommendedName>
</protein>
<dbReference type="Pfam" id="PF07980">
    <property type="entry name" value="SusD_RagB"/>
    <property type="match status" value="1"/>
</dbReference>
<keyword evidence="10" id="KW-1185">Reference proteome</keyword>
<feature type="chain" id="PRO_5046689975" description="Outer membrane starch-binding protein" evidence="6">
    <location>
        <begin position="32"/>
        <end position="521"/>
    </location>
</feature>
<name>A0ABQ0ZF65_9BACT</name>
<dbReference type="SUPFAM" id="SSF48452">
    <property type="entry name" value="TPR-like"/>
    <property type="match status" value="1"/>
</dbReference>
<evidence type="ECO:0000256" key="4">
    <source>
        <dbReference type="ARBA" id="ARBA00023136"/>
    </source>
</evidence>
<keyword evidence="4" id="KW-0472">Membrane</keyword>
<dbReference type="InterPro" id="IPR011990">
    <property type="entry name" value="TPR-like_helical_dom_sf"/>
</dbReference>
<evidence type="ECO:0008006" key="11">
    <source>
        <dbReference type="Google" id="ProtNLM"/>
    </source>
</evidence>
<comment type="similarity">
    <text evidence="2">Belongs to the SusD family.</text>
</comment>
<comment type="subcellular location">
    <subcellularLocation>
        <location evidence="1">Cell outer membrane</location>
    </subcellularLocation>
</comment>
<evidence type="ECO:0000256" key="2">
    <source>
        <dbReference type="ARBA" id="ARBA00006275"/>
    </source>
</evidence>
<sequence length="521" mass="59534">MLKKMKKMKKLKLIKYSAVLFLLGIMACTNLEENVLDEQLGTNLVNDPSNIQALINPPYASLRHTIEWYDYWALQEVTSDEVIVPTRGSDWYDNGAWIQLHLQTWTPDHIRMKNVWNALNQGVSRANTAIYYIGQFAQDATTELDINEARFLRAYFMYLIDDLYGQVPFRQADDLDFSATPEVMNRKQAADFIISELKAIMPNLKTKSDVGSARVTQGAAQALLAKVYLNYEVYTGEAKWDSCKYYCDQLINSSDYAVADDYWSMFQKDVAEHPEFILRVPMDDNVTMGSGSVWVNFTLHYSQTFGNITSTWNGPSTTSTFFNTWDKQNDVRFYDDRIKSQTGFNQGFLVGQQYGLDGTALEQRNGDPLVFVPEINLTSSPENAGIRVVKFAPNPETQNQFSSPNDVPIMRISDIYLMRAEAELRMGDEPSALADVNYLRSKRNAPDHTLPQYTTLTLGDILKERGYELYWEGLRRQDLIRFGKFTDPWQEKPATDASKEIFPIPQSAVDVNENLTQNPGY</sequence>
<evidence type="ECO:0000313" key="10">
    <source>
        <dbReference type="Proteomes" id="UP000396862"/>
    </source>
</evidence>
<dbReference type="Pfam" id="PF14322">
    <property type="entry name" value="SusD-like_3"/>
    <property type="match status" value="1"/>
</dbReference>
<dbReference type="PROSITE" id="PS51257">
    <property type="entry name" value="PROKAR_LIPOPROTEIN"/>
    <property type="match status" value="1"/>
</dbReference>
<dbReference type="Proteomes" id="UP000396862">
    <property type="component" value="Unassembled WGS sequence"/>
</dbReference>
<dbReference type="Gene3D" id="1.25.40.10">
    <property type="entry name" value="Tetratricopeptide repeat domain"/>
    <property type="match status" value="1"/>
</dbReference>
<dbReference type="InterPro" id="IPR033985">
    <property type="entry name" value="SusD-like_N"/>
</dbReference>